<evidence type="ECO:0000256" key="5">
    <source>
        <dbReference type="ARBA" id="ARBA00022592"/>
    </source>
</evidence>
<evidence type="ECO:0000313" key="8">
    <source>
        <dbReference type="EMBL" id="QFI54493.1"/>
    </source>
</evidence>
<keyword evidence="4 6" id="KW-0963">Cytoplasm</keyword>
<reference evidence="8 9" key="1">
    <citation type="submission" date="2019-05" db="EMBL/GenBank/DDBJ databases">
        <title>OXA-830, a novel chromosomally encoded expanded-spectrum class D beta-lactamase in Aeromonas simiae.</title>
        <authorList>
            <person name="Zhou W."/>
            <person name="Chen Q."/>
        </authorList>
    </citation>
    <scope>NUCLEOTIDE SEQUENCE [LARGE SCALE GENOMIC DNA]</scope>
    <source>
        <strain evidence="8 9">A6</strain>
    </source>
</reference>
<evidence type="ECO:0000256" key="6">
    <source>
        <dbReference type="PIRNR" id="PIRNR003107"/>
    </source>
</evidence>
<dbReference type="GO" id="GO:0045936">
    <property type="term" value="P:negative regulation of phosphate metabolic process"/>
    <property type="evidence" value="ECO:0007669"/>
    <property type="project" value="InterPro"/>
</dbReference>
<evidence type="ECO:0000256" key="4">
    <source>
        <dbReference type="ARBA" id="ARBA00022490"/>
    </source>
</evidence>
<evidence type="ECO:0000256" key="1">
    <source>
        <dbReference type="ARBA" id="ARBA00004496"/>
    </source>
</evidence>
<organism evidence="8 9">
    <name type="scientific">Aeromonas simiae</name>
    <dbReference type="NCBI Taxonomy" id="218936"/>
    <lineage>
        <taxon>Bacteria</taxon>
        <taxon>Pseudomonadati</taxon>
        <taxon>Pseudomonadota</taxon>
        <taxon>Gammaproteobacteria</taxon>
        <taxon>Aeromonadales</taxon>
        <taxon>Aeromonadaceae</taxon>
        <taxon>Aeromonas</taxon>
    </lineage>
</organism>
<keyword evidence="3 6" id="KW-0813">Transport</keyword>
<protein>
    <recommendedName>
        <fullName evidence="6">Phosphate-specific transport system accessory protein PhoU</fullName>
    </recommendedName>
</protein>
<comment type="function">
    <text evidence="6">Plays a role in the regulation of phosphate uptake.</text>
</comment>
<dbReference type="Gene3D" id="1.20.58.220">
    <property type="entry name" value="Phosphate transport system protein phou homolog 2, domain 2"/>
    <property type="match status" value="2"/>
</dbReference>
<dbReference type="GO" id="GO:0016787">
    <property type="term" value="F:hydrolase activity"/>
    <property type="evidence" value="ECO:0007669"/>
    <property type="project" value="UniProtKB-KW"/>
</dbReference>
<dbReference type="GO" id="GO:0006817">
    <property type="term" value="P:phosphate ion transport"/>
    <property type="evidence" value="ECO:0007669"/>
    <property type="project" value="UniProtKB-KW"/>
</dbReference>
<comment type="subunit">
    <text evidence="6">Homodimer.</text>
</comment>
<dbReference type="AlphaFoldDB" id="A0A5J6WXL0"/>
<dbReference type="InterPro" id="IPR028366">
    <property type="entry name" value="PhoU"/>
</dbReference>
<evidence type="ECO:0000256" key="3">
    <source>
        <dbReference type="ARBA" id="ARBA00022448"/>
    </source>
</evidence>
<dbReference type="SUPFAM" id="SSF109755">
    <property type="entry name" value="PhoU-like"/>
    <property type="match status" value="1"/>
</dbReference>
<sequence length="236" mass="26801">MDNMNLGKHISGQFNTELENVRNQVLVMGGLVEQQLTDALAAIHDQDLDAARRIVGSDHKVNAMEVAIDEECTRIIAKRQPTASDLRLVMAIIKTIAELERIGDVAERIARMLTDNANKPQPPLVSLESMGRRTIKMLHDVLDAFARMDLDAAIAVYQEDDKVDRDYESVIRELMTYMMEDPRTIPQVLNVLWAARAIERVGDRCQHICEYIIYFVKGKDVRHTKGDEFTNLVNKP</sequence>
<keyword evidence="8" id="KW-0378">Hydrolase</keyword>
<dbReference type="PANTHER" id="PTHR42930:SF3">
    <property type="entry name" value="PHOSPHATE-SPECIFIC TRANSPORT SYSTEM ACCESSORY PROTEIN PHOU"/>
    <property type="match status" value="1"/>
</dbReference>
<dbReference type="KEGG" id="asim:FE240_07165"/>
<accession>A0A5J6WXL0</accession>
<dbReference type="InterPro" id="IPR038078">
    <property type="entry name" value="PhoU-like_sf"/>
</dbReference>
<comment type="similarity">
    <text evidence="2 6">Belongs to the PhoU family.</text>
</comment>
<name>A0A5J6WXL0_9GAMM</name>
<dbReference type="NCBIfam" id="TIGR02135">
    <property type="entry name" value="phoU_full"/>
    <property type="match status" value="1"/>
</dbReference>
<feature type="domain" description="PhoU" evidence="7">
    <location>
        <begin position="127"/>
        <end position="212"/>
    </location>
</feature>
<dbReference type="PANTHER" id="PTHR42930">
    <property type="entry name" value="PHOSPHATE-SPECIFIC TRANSPORT SYSTEM ACCESSORY PROTEIN PHOU"/>
    <property type="match status" value="1"/>
</dbReference>
<proteinExistence type="inferred from homology"/>
<dbReference type="EMBL" id="CP040449">
    <property type="protein sequence ID" value="QFI54493.1"/>
    <property type="molecule type" value="Genomic_DNA"/>
</dbReference>
<dbReference type="GO" id="GO:0030643">
    <property type="term" value="P:intracellular phosphate ion homeostasis"/>
    <property type="evidence" value="ECO:0007669"/>
    <property type="project" value="InterPro"/>
</dbReference>
<dbReference type="GO" id="GO:0005737">
    <property type="term" value="C:cytoplasm"/>
    <property type="evidence" value="ECO:0007669"/>
    <property type="project" value="UniProtKB-SubCell"/>
</dbReference>
<evidence type="ECO:0000313" key="9">
    <source>
        <dbReference type="Proteomes" id="UP000594034"/>
    </source>
</evidence>
<dbReference type="FunFam" id="1.20.58.220:FF:000002">
    <property type="entry name" value="Phosphate-specific transport system accessory protein PhoU"/>
    <property type="match status" value="1"/>
</dbReference>
<dbReference type="InterPro" id="IPR026022">
    <property type="entry name" value="PhoU_dom"/>
</dbReference>
<evidence type="ECO:0000259" key="7">
    <source>
        <dbReference type="Pfam" id="PF01895"/>
    </source>
</evidence>
<dbReference type="RefSeq" id="WP_193003952.1">
    <property type="nucleotide sequence ID" value="NZ_CP040449.1"/>
</dbReference>
<dbReference type="FunFam" id="1.20.58.220:FF:000001">
    <property type="entry name" value="Phosphate-specific transport system accessory protein PhoU"/>
    <property type="match status" value="1"/>
</dbReference>
<dbReference type="PIRSF" id="PIRSF003107">
    <property type="entry name" value="PhoU"/>
    <property type="match status" value="1"/>
</dbReference>
<comment type="subcellular location">
    <subcellularLocation>
        <location evidence="1 6">Cytoplasm</location>
    </subcellularLocation>
</comment>
<feature type="domain" description="PhoU" evidence="7">
    <location>
        <begin position="27"/>
        <end position="111"/>
    </location>
</feature>
<dbReference type="Pfam" id="PF01895">
    <property type="entry name" value="PhoU"/>
    <property type="match status" value="2"/>
</dbReference>
<keyword evidence="5 6" id="KW-0592">Phosphate transport</keyword>
<keyword evidence="9" id="KW-1185">Reference proteome</keyword>
<gene>
    <name evidence="8" type="primary">phoU</name>
    <name evidence="8" type="ORF">FE240_07165</name>
</gene>
<dbReference type="Proteomes" id="UP000594034">
    <property type="component" value="Chromosome"/>
</dbReference>
<dbReference type="NCBIfam" id="NF008332">
    <property type="entry name" value="PRK11115.1"/>
    <property type="match status" value="1"/>
</dbReference>
<evidence type="ECO:0000256" key="2">
    <source>
        <dbReference type="ARBA" id="ARBA00008107"/>
    </source>
</evidence>